<feature type="transmembrane region" description="Helical" evidence="2">
    <location>
        <begin position="6"/>
        <end position="23"/>
    </location>
</feature>
<dbReference type="AlphaFoldDB" id="W8B4L2"/>
<reference evidence="4" key="2">
    <citation type="journal article" date="2014" name="BMC Genomics">
        <title>A genomic perspective to assessing quality of mass-reared SIT flies used in Mediterranean fruit fly (Ceratitis capitata) eradication in California.</title>
        <authorList>
            <person name="Calla B."/>
            <person name="Hall B."/>
            <person name="Hou S."/>
            <person name="Geib S.M."/>
        </authorList>
    </citation>
    <scope>NUCLEOTIDE SEQUENCE</scope>
</reference>
<organism evidence="4">
    <name type="scientific">Ceratitis capitata</name>
    <name type="common">Mediterranean fruit fly</name>
    <name type="synonym">Tephritis capitata</name>
    <dbReference type="NCBI Taxonomy" id="7213"/>
    <lineage>
        <taxon>Eukaryota</taxon>
        <taxon>Metazoa</taxon>
        <taxon>Ecdysozoa</taxon>
        <taxon>Arthropoda</taxon>
        <taxon>Hexapoda</taxon>
        <taxon>Insecta</taxon>
        <taxon>Pterygota</taxon>
        <taxon>Neoptera</taxon>
        <taxon>Endopterygota</taxon>
        <taxon>Diptera</taxon>
        <taxon>Brachycera</taxon>
        <taxon>Muscomorpha</taxon>
        <taxon>Tephritoidea</taxon>
        <taxon>Tephritidae</taxon>
        <taxon>Ceratitis</taxon>
        <taxon>Ceratitis</taxon>
    </lineage>
</organism>
<evidence type="ECO:0000256" key="2">
    <source>
        <dbReference type="SAM" id="Phobius"/>
    </source>
</evidence>
<feature type="region of interest" description="Disordered" evidence="1">
    <location>
        <begin position="562"/>
        <end position="631"/>
    </location>
</feature>
<dbReference type="InterPro" id="IPR052976">
    <property type="entry name" value="Scoloptoxin-like"/>
</dbReference>
<accession>W8B4L2</accession>
<feature type="compositionally biased region" description="Polar residues" evidence="1">
    <location>
        <begin position="225"/>
        <end position="253"/>
    </location>
</feature>
<dbReference type="Pfam" id="PF01607">
    <property type="entry name" value="CBM_14"/>
    <property type="match status" value="1"/>
</dbReference>
<feature type="compositionally biased region" description="Low complexity" evidence="1">
    <location>
        <begin position="471"/>
        <end position="484"/>
    </location>
</feature>
<dbReference type="PANTHER" id="PTHR22933">
    <property type="entry name" value="FI18007P1-RELATED"/>
    <property type="match status" value="1"/>
</dbReference>
<dbReference type="EMBL" id="GAMC01018328">
    <property type="protein sequence ID" value="JAB88227.1"/>
    <property type="molecule type" value="mRNA"/>
</dbReference>
<reference evidence="4" key="1">
    <citation type="submission" date="2013-07" db="EMBL/GenBank/DDBJ databases">
        <authorList>
            <person name="Geib S."/>
        </authorList>
    </citation>
    <scope>NUCLEOTIDE SEQUENCE</scope>
</reference>
<dbReference type="Gene3D" id="2.170.140.10">
    <property type="entry name" value="Chitin binding domain"/>
    <property type="match status" value="1"/>
</dbReference>
<dbReference type="OrthoDB" id="6379319at2759"/>
<dbReference type="InterPro" id="IPR036508">
    <property type="entry name" value="Chitin-bd_dom_sf"/>
</dbReference>
<dbReference type="EMBL" id="GAMC01018329">
    <property type="protein sequence ID" value="JAB88226.1"/>
    <property type="molecule type" value="mRNA"/>
</dbReference>
<dbReference type="GO" id="GO:0005576">
    <property type="term" value="C:extracellular region"/>
    <property type="evidence" value="ECO:0007669"/>
    <property type="project" value="InterPro"/>
</dbReference>
<feature type="region of interest" description="Disordered" evidence="1">
    <location>
        <begin position="448"/>
        <end position="485"/>
    </location>
</feature>
<evidence type="ECO:0000256" key="1">
    <source>
        <dbReference type="SAM" id="MobiDB-lite"/>
    </source>
</evidence>
<keyword evidence="2" id="KW-0812">Transmembrane</keyword>
<dbReference type="InterPro" id="IPR002557">
    <property type="entry name" value="Chitin-bd_dom"/>
</dbReference>
<feature type="region of interest" description="Disordered" evidence="1">
    <location>
        <begin position="203"/>
        <end position="253"/>
    </location>
</feature>
<dbReference type="GO" id="GO:0008061">
    <property type="term" value="F:chitin binding"/>
    <property type="evidence" value="ECO:0007669"/>
    <property type="project" value="InterPro"/>
</dbReference>
<feature type="compositionally biased region" description="Polar residues" evidence="1">
    <location>
        <begin position="277"/>
        <end position="312"/>
    </location>
</feature>
<dbReference type="PROSITE" id="PS50940">
    <property type="entry name" value="CHIT_BIND_II"/>
    <property type="match status" value="1"/>
</dbReference>
<dbReference type="SUPFAM" id="SSF57625">
    <property type="entry name" value="Invertebrate chitin-binding proteins"/>
    <property type="match status" value="1"/>
</dbReference>
<proteinExistence type="evidence at transcript level"/>
<keyword evidence="2" id="KW-0472">Membrane</keyword>
<feature type="compositionally biased region" description="Low complexity" evidence="1">
    <location>
        <begin position="316"/>
        <end position="338"/>
    </location>
</feature>
<evidence type="ECO:0000313" key="4">
    <source>
        <dbReference type="EMBL" id="JAB88226.1"/>
    </source>
</evidence>
<protein>
    <recommendedName>
        <fullName evidence="3">Chitin-binding type-2 domain-containing protein</fullName>
    </recommendedName>
</protein>
<feature type="region of interest" description="Disordered" evidence="1">
    <location>
        <begin position="179"/>
        <end position="198"/>
    </location>
</feature>
<feature type="region of interest" description="Disordered" evidence="1">
    <location>
        <begin position="265"/>
        <end position="338"/>
    </location>
</feature>
<dbReference type="EMBL" id="GAMC01018330">
    <property type="protein sequence ID" value="JAB88225.1"/>
    <property type="molecule type" value="mRNA"/>
</dbReference>
<name>W8B4L2_CERCA</name>
<sequence length="742" mass="81193">MCNHNWLTWPLIIWLLTCCYFLVGIDGQSENAIGAHRVFEKTSFSCAGRPAGYYADIETGCQVYHMCDGLGRQFSYSCPNTTLFQQRMLICDHWYMVNCSRAESDYAANLLIGQRDKPFVNDEENSLRTPRPDLLDRPYAPDYSGESFRNQYKQLPAIQNQIQDIDAQKFQDKLNTIPQAAPGQQHWKIPSPSRTILPPAYEAQTTDDRASQANSDNVRFVPKTAQPTASSKQTKTTFNRPTPSSVSASTQGQPINRFNNAALHQRGQSNEPEDLGTSHSTRYNTSADFNSAEQPNSKATSVSNKNKISSSFGIVPPATASTTTTTTRPVTPTASSKLTTSSTSSAAITTNLPIKIPSKVYEPPYVYPIYNENETVSTQLPLRASSATPFTVSPTLTRLTSTTPVPPPSRPTTLAGKPFAAPSSGITTKAPNFGGRSQNNLIQNSFTHNSKDVRTPTPAQGFKPPTPRPPISTTTSATKSTESSPFDYSIPTTNRLHLPTPIINTASSTNTGTAAATGSDATPPSKELLPPYQEFVQHDIATTQGPPIYYEWKVPSNGLEPPKLDPPIGVDGREYPEPSFDYNTISGASEGKNTQTAKSNSSPTDKVASDKSQTARTPISRSIKETGQPNSVHRVVNVESTKATSTTTPVATDRSDTISAPTSDITQLRRDYSVPEYLFPLESAGRTGYLSTDSYNSFRLKIPEHGEEEIEDHRHWFGENPKCPECHPSFVVPGTCEPCIRR</sequence>
<dbReference type="PANTHER" id="PTHR22933:SF44">
    <property type="entry name" value="RE15157P"/>
    <property type="match status" value="1"/>
</dbReference>
<feature type="compositionally biased region" description="Polar residues" evidence="1">
    <location>
        <begin position="581"/>
        <end position="631"/>
    </location>
</feature>
<evidence type="ECO:0000259" key="3">
    <source>
        <dbReference type="PROSITE" id="PS50940"/>
    </source>
</evidence>
<feature type="domain" description="Chitin-binding type-2" evidence="3">
    <location>
        <begin position="43"/>
        <end position="101"/>
    </location>
</feature>
<keyword evidence="2" id="KW-1133">Transmembrane helix</keyword>
<feature type="region of interest" description="Disordered" evidence="1">
    <location>
        <begin position="122"/>
        <end position="141"/>
    </location>
</feature>
<dbReference type="SMART" id="SM00494">
    <property type="entry name" value="ChtBD2"/>
    <property type="match status" value="1"/>
</dbReference>